<accession>A0A8S5UJQ8</accession>
<sequence length="83" mass="9538">MDIKTNKDFQEVADRIDCADEEYRKIASQINDMFYEKKLLTCEAKIILGLCNDILNVNSTVNKTRNGCEFVPRTSTRPGSYIQ</sequence>
<organism evidence="1">
    <name type="scientific">Siphoviridae sp. ct3gT1</name>
    <dbReference type="NCBI Taxonomy" id="2825323"/>
    <lineage>
        <taxon>Viruses</taxon>
        <taxon>Duplodnaviria</taxon>
        <taxon>Heunggongvirae</taxon>
        <taxon>Uroviricota</taxon>
        <taxon>Caudoviricetes</taxon>
    </lineage>
</organism>
<protein>
    <submittedName>
        <fullName evidence="1">Uncharacterized protein</fullName>
    </submittedName>
</protein>
<reference evidence="1" key="1">
    <citation type="journal article" date="2021" name="Proc. Natl. Acad. Sci. U.S.A.">
        <title>A Catalog of Tens of Thousands of Viruses from Human Metagenomes Reveals Hidden Associations with Chronic Diseases.</title>
        <authorList>
            <person name="Tisza M.J."/>
            <person name="Buck C.B."/>
        </authorList>
    </citation>
    <scope>NUCLEOTIDE SEQUENCE</scope>
    <source>
        <strain evidence="1">Ct3gT1</strain>
    </source>
</reference>
<name>A0A8S5UJQ8_9CAUD</name>
<dbReference type="EMBL" id="BK016094">
    <property type="protein sequence ID" value="DAF94606.1"/>
    <property type="molecule type" value="Genomic_DNA"/>
</dbReference>
<proteinExistence type="predicted"/>
<evidence type="ECO:0000313" key="1">
    <source>
        <dbReference type="EMBL" id="DAF94606.1"/>
    </source>
</evidence>